<accession>D4BIW4</accession>
<dbReference type="EMBL" id="ABWL02000023">
    <property type="protein sequence ID" value="EFE06358.1"/>
    <property type="molecule type" value="Genomic_DNA"/>
</dbReference>
<organism evidence="1 2">
    <name type="scientific">Citrobacter youngae ATCC 29220</name>
    <dbReference type="NCBI Taxonomy" id="500640"/>
    <lineage>
        <taxon>Bacteria</taxon>
        <taxon>Pseudomonadati</taxon>
        <taxon>Pseudomonadota</taxon>
        <taxon>Gammaproteobacteria</taxon>
        <taxon>Enterobacterales</taxon>
        <taxon>Enterobacteriaceae</taxon>
        <taxon>Citrobacter</taxon>
        <taxon>Citrobacter freundii complex</taxon>
    </lineage>
</organism>
<evidence type="ECO:0000313" key="2">
    <source>
        <dbReference type="Proteomes" id="UP000003880"/>
    </source>
</evidence>
<sequence length="52" mass="6205">MDKYNDNSDKPVMNSHYLTLVNSHLRNKIDNPLYFKIFCSLSEILIFNDVQR</sequence>
<name>D4BIW4_9ENTR</name>
<dbReference type="HOGENOM" id="CLU_3078207_0_0_6"/>
<gene>
    <name evidence="1" type="ORF">CIT292_10481</name>
</gene>
<comment type="caution">
    <text evidence="1">The sequence shown here is derived from an EMBL/GenBank/DDBJ whole genome shotgun (WGS) entry which is preliminary data.</text>
</comment>
<protein>
    <submittedName>
        <fullName evidence="1">Uncharacterized protein</fullName>
    </submittedName>
</protein>
<proteinExistence type="predicted"/>
<reference evidence="1 2" key="1">
    <citation type="submission" date="2010-02" db="EMBL/GenBank/DDBJ databases">
        <authorList>
            <person name="Weinstock G."/>
            <person name="Sodergren E."/>
            <person name="Clifton S."/>
            <person name="Fulton L."/>
            <person name="Fulton B."/>
            <person name="Courtney L."/>
            <person name="Fronick C."/>
            <person name="Harrison M."/>
            <person name="Strong C."/>
            <person name="Farmer C."/>
            <person name="Delahaunty K."/>
            <person name="Markovic C."/>
            <person name="Hall O."/>
            <person name="Minx P."/>
            <person name="Tomlinson C."/>
            <person name="Mitreva M."/>
            <person name="Nelson J."/>
            <person name="Hou S."/>
            <person name="Wollam A."/>
            <person name="Pepin K.H."/>
            <person name="Johnson M."/>
            <person name="Bhonagiri V."/>
            <person name="Zhang X."/>
            <person name="Suruliraj S."/>
            <person name="Warren W."/>
            <person name="Chinwalla A."/>
            <person name="Mardis E.R."/>
            <person name="Wilson R.K."/>
        </authorList>
    </citation>
    <scope>NUCLEOTIDE SEQUENCE [LARGE SCALE GENOMIC DNA]</scope>
    <source>
        <strain evidence="1 2">ATCC 29220</strain>
    </source>
</reference>
<evidence type="ECO:0000313" key="1">
    <source>
        <dbReference type="EMBL" id="EFE06358.1"/>
    </source>
</evidence>
<dbReference type="AlphaFoldDB" id="D4BIW4"/>
<dbReference type="Proteomes" id="UP000003880">
    <property type="component" value="Unassembled WGS sequence"/>
</dbReference>